<proteinExistence type="predicted"/>
<dbReference type="EMBL" id="CP043494">
    <property type="protein sequence ID" value="WNG46334.1"/>
    <property type="molecule type" value="Genomic_DNA"/>
</dbReference>
<name>A0ABY9WRB5_9BACT</name>
<evidence type="ECO:0000313" key="1">
    <source>
        <dbReference type="EMBL" id="WNG46334.1"/>
    </source>
</evidence>
<reference evidence="1 2" key="1">
    <citation type="submission" date="2019-08" db="EMBL/GenBank/DDBJ databases">
        <title>Archangium and Cystobacter genomes.</title>
        <authorList>
            <person name="Chen I.-C.K."/>
            <person name="Wielgoss S."/>
        </authorList>
    </citation>
    <scope>NUCLEOTIDE SEQUENCE [LARGE SCALE GENOMIC DNA]</scope>
    <source>
        <strain evidence="1 2">Cbm 6</strain>
    </source>
</reference>
<organism evidence="1 2">
    <name type="scientific">Archangium minus</name>
    <dbReference type="NCBI Taxonomy" id="83450"/>
    <lineage>
        <taxon>Bacteria</taxon>
        <taxon>Pseudomonadati</taxon>
        <taxon>Myxococcota</taxon>
        <taxon>Myxococcia</taxon>
        <taxon>Myxococcales</taxon>
        <taxon>Cystobacterineae</taxon>
        <taxon>Archangiaceae</taxon>
        <taxon>Archangium</taxon>
    </lineage>
</organism>
<gene>
    <name evidence="1" type="ORF">F0U60_21085</name>
</gene>
<dbReference type="RefSeq" id="WP_395822613.1">
    <property type="nucleotide sequence ID" value="NZ_CP043494.1"/>
</dbReference>
<protein>
    <submittedName>
        <fullName evidence="1">Uncharacterized protein</fullName>
    </submittedName>
</protein>
<accession>A0ABY9WRB5</accession>
<keyword evidence="2" id="KW-1185">Reference proteome</keyword>
<dbReference type="Proteomes" id="UP001611383">
    <property type="component" value="Chromosome"/>
</dbReference>
<sequence>MNPDLFTSTLTLTREGLEKSLTQLMPPCAYRDFCSGMLSAEAPLRDRWLELMGIPQMIRLFLYLTKDVAREQDWPRLIECSVPVNIYQMYEVISDNLAIGLAQPSETDSSYDARRQVLLAFNDVMVQRLEGRATPTSQLLEPVQAHAERISSFEQSLSPKKHREFAQRYLERHPEVSSHALEHALWPCLIANIDACVALERLSAGTPIGPMVRRGLISRYAGVNALLREPDMSFDRRMRIGVDTILVVPMTAWYVGILAQLHQEKGFQALVDDGTLAAVLDDSALLLRLLNDLGTAVVTQTDQERKELLKPLRKEAMRDASQSLSRVLLGTCQTNQSLSRVYKDVQHGEFNVCLHGLMDSPAVQSLEIFESRLSDAARLYTSHRKRWEANLLGLRARLSHPAISHVIQQFVVFHEKLYAHSFSEQRGEYAV</sequence>
<evidence type="ECO:0000313" key="2">
    <source>
        <dbReference type="Proteomes" id="UP001611383"/>
    </source>
</evidence>